<evidence type="ECO:0000313" key="4">
    <source>
        <dbReference type="Proteomes" id="UP001516662"/>
    </source>
</evidence>
<organism evidence="3 4">
    <name type="scientific">Litchfieldia luteola</name>
    <dbReference type="NCBI Taxonomy" id="682179"/>
    <lineage>
        <taxon>Bacteria</taxon>
        <taxon>Bacillati</taxon>
        <taxon>Bacillota</taxon>
        <taxon>Bacilli</taxon>
        <taxon>Bacillales</taxon>
        <taxon>Bacillaceae</taxon>
        <taxon>Litchfieldia</taxon>
    </lineage>
</organism>
<dbReference type="InterPro" id="IPR027383">
    <property type="entry name" value="Znf_put"/>
</dbReference>
<gene>
    <name evidence="3" type="ORF">IMZ08_16740</name>
</gene>
<evidence type="ECO:0000313" key="3">
    <source>
        <dbReference type="EMBL" id="MBE4909692.1"/>
    </source>
</evidence>
<proteinExistence type="predicted"/>
<keyword evidence="1" id="KW-0472">Membrane</keyword>
<dbReference type="RefSeq" id="WP_193538612.1">
    <property type="nucleotide sequence ID" value="NZ_JADCLJ010000023.1"/>
</dbReference>
<feature type="domain" description="Putative zinc-finger" evidence="2">
    <location>
        <begin position="5"/>
        <end position="37"/>
    </location>
</feature>
<keyword evidence="4" id="KW-1185">Reference proteome</keyword>
<keyword evidence="1" id="KW-0812">Transmembrane</keyword>
<dbReference type="EMBL" id="JADCLJ010000023">
    <property type="protein sequence ID" value="MBE4909692.1"/>
    <property type="molecule type" value="Genomic_DNA"/>
</dbReference>
<comment type="caution">
    <text evidence="3">The sequence shown here is derived from an EMBL/GenBank/DDBJ whole genome shotgun (WGS) entry which is preliminary data.</text>
</comment>
<keyword evidence="1" id="KW-1133">Transmembrane helix</keyword>
<protein>
    <submittedName>
        <fullName evidence="3">Anti-sigma factor</fullName>
    </submittedName>
</protein>
<evidence type="ECO:0000256" key="1">
    <source>
        <dbReference type="SAM" id="Phobius"/>
    </source>
</evidence>
<dbReference type="Proteomes" id="UP001516662">
    <property type="component" value="Unassembled WGS sequence"/>
</dbReference>
<feature type="transmembrane region" description="Helical" evidence="1">
    <location>
        <begin position="89"/>
        <end position="108"/>
    </location>
</feature>
<reference evidence="3 4" key="1">
    <citation type="submission" date="2020-10" db="EMBL/GenBank/DDBJ databases">
        <title>Bacillus sp. HD4P25, an endophyte from a halophyte.</title>
        <authorList>
            <person name="Sun J.-Q."/>
        </authorList>
    </citation>
    <scope>NUCLEOTIDE SEQUENCE [LARGE SCALE GENOMIC DNA]</scope>
    <source>
        <strain evidence="3 4">YIM 93174</strain>
    </source>
</reference>
<evidence type="ECO:0000259" key="2">
    <source>
        <dbReference type="Pfam" id="PF13490"/>
    </source>
</evidence>
<dbReference type="Pfam" id="PF13490">
    <property type="entry name" value="zf-HC2"/>
    <property type="match status" value="1"/>
</dbReference>
<name>A0ABR9QMH3_9BACI</name>
<sequence>MNCPTEIVELMHKYLDEEIEHNEEIKLRSHLQKCEDCSRHFYELEKAIAFVQSTSHVVAPDDFTMKIMQNLPKEKKTVSMRRWFRIHPLLTAASLFCVLMLGSIFSIWNENQEFSVSKQTDLIIENNTVIVPEDKVIKEDIVVRNGTIIIEGQVKGNVTIINGDKYLASAGHVTGEIKEVNELFEWLWYHIKKVANEVVDVFEEEENSLS</sequence>
<accession>A0ABR9QMH3</accession>